<name>A0A016T2E9_9BILA</name>
<dbReference type="AlphaFoldDB" id="A0A016T2E9"/>
<dbReference type="EMBL" id="JARK01001482">
    <property type="protein sequence ID" value="EYB96862.1"/>
    <property type="molecule type" value="Genomic_DNA"/>
</dbReference>
<accession>A0A016T2E9</accession>
<proteinExistence type="predicted"/>
<keyword evidence="2" id="KW-1185">Reference proteome</keyword>
<sequence>MLAATTSVRILMQARNTIREGEQQVMFVCSNAGRGMFGIGQRAYLQGSTYQTKTKQIKTKEASDAFYWSV</sequence>
<protein>
    <submittedName>
        <fullName evidence="1">Uncharacterized protein</fullName>
    </submittedName>
</protein>
<reference evidence="2" key="1">
    <citation type="journal article" date="2015" name="Nat. Genet.">
        <title>The genome and transcriptome of the zoonotic hookworm Ancylostoma ceylanicum identify infection-specific gene families.</title>
        <authorList>
            <person name="Schwarz E.M."/>
            <person name="Hu Y."/>
            <person name="Antoshechkin I."/>
            <person name="Miller M.M."/>
            <person name="Sternberg P.W."/>
            <person name="Aroian R.V."/>
        </authorList>
    </citation>
    <scope>NUCLEOTIDE SEQUENCE</scope>
    <source>
        <strain evidence="2">HY135</strain>
    </source>
</reference>
<organism evidence="1 2">
    <name type="scientific">Ancylostoma ceylanicum</name>
    <dbReference type="NCBI Taxonomy" id="53326"/>
    <lineage>
        <taxon>Eukaryota</taxon>
        <taxon>Metazoa</taxon>
        <taxon>Ecdysozoa</taxon>
        <taxon>Nematoda</taxon>
        <taxon>Chromadorea</taxon>
        <taxon>Rhabditida</taxon>
        <taxon>Rhabditina</taxon>
        <taxon>Rhabditomorpha</taxon>
        <taxon>Strongyloidea</taxon>
        <taxon>Ancylostomatidae</taxon>
        <taxon>Ancylostomatinae</taxon>
        <taxon>Ancylostoma</taxon>
    </lineage>
</organism>
<evidence type="ECO:0000313" key="2">
    <source>
        <dbReference type="Proteomes" id="UP000024635"/>
    </source>
</evidence>
<gene>
    <name evidence="1" type="primary">Acey_s0146.g2543</name>
    <name evidence="1" type="ORF">Y032_0146g2543</name>
</gene>
<dbReference type="Proteomes" id="UP000024635">
    <property type="component" value="Unassembled WGS sequence"/>
</dbReference>
<evidence type="ECO:0000313" key="1">
    <source>
        <dbReference type="EMBL" id="EYB96862.1"/>
    </source>
</evidence>
<comment type="caution">
    <text evidence="1">The sequence shown here is derived from an EMBL/GenBank/DDBJ whole genome shotgun (WGS) entry which is preliminary data.</text>
</comment>